<keyword evidence="2" id="KW-1185">Reference proteome</keyword>
<dbReference type="OrthoDB" id="7945729at2"/>
<accession>R4KL77</accession>
<gene>
    <name evidence="1" type="ORF">Desgi_0841</name>
</gene>
<organism evidence="1 2">
    <name type="scientific">Desulfoscipio gibsoniae DSM 7213</name>
    <dbReference type="NCBI Taxonomy" id="767817"/>
    <lineage>
        <taxon>Bacteria</taxon>
        <taxon>Bacillati</taxon>
        <taxon>Bacillota</taxon>
        <taxon>Clostridia</taxon>
        <taxon>Eubacteriales</taxon>
        <taxon>Desulfallaceae</taxon>
        <taxon>Desulfoscipio</taxon>
    </lineage>
</organism>
<dbReference type="STRING" id="767817.Desgi_0841"/>
<proteinExistence type="predicted"/>
<evidence type="ECO:0000313" key="1">
    <source>
        <dbReference type="EMBL" id="AGL00391.1"/>
    </source>
</evidence>
<name>R4KL77_9FIRM</name>
<dbReference type="AlphaFoldDB" id="R4KL77"/>
<dbReference type="RefSeq" id="WP_006521045.1">
    <property type="nucleotide sequence ID" value="NC_021184.1"/>
</dbReference>
<dbReference type="HOGENOM" id="CLU_2315698_0_0_9"/>
<protein>
    <submittedName>
        <fullName evidence="1">Uncharacterized protein</fullName>
    </submittedName>
</protein>
<sequence length="99" mass="11251">MMQTWPRIFTDPAAAVQWLDETYFKLSSPMARENLVYAVGEVAKLNGAIHPAVTVWLWRVQEQEPDPDYCFDQLITIYELGEAKALEEIDGLYSGITSP</sequence>
<evidence type="ECO:0000313" key="2">
    <source>
        <dbReference type="Proteomes" id="UP000013520"/>
    </source>
</evidence>
<dbReference type="EMBL" id="CP003273">
    <property type="protein sequence ID" value="AGL00391.1"/>
    <property type="molecule type" value="Genomic_DNA"/>
</dbReference>
<dbReference type="KEGG" id="dgi:Desgi_0841"/>
<dbReference type="eggNOG" id="COG4105">
    <property type="taxonomic scope" value="Bacteria"/>
</dbReference>
<reference evidence="1 2" key="1">
    <citation type="submission" date="2012-01" db="EMBL/GenBank/DDBJ databases">
        <title>Complete sequence of Desulfotomaculum gibsoniae DSM 7213.</title>
        <authorList>
            <consortium name="US DOE Joint Genome Institute"/>
            <person name="Lucas S."/>
            <person name="Han J."/>
            <person name="Lapidus A."/>
            <person name="Cheng J.-F."/>
            <person name="Goodwin L."/>
            <person name="Pitluck S."/>
            <person name="Peters L."/>
            <person name="Ovchinnikova G."/>
            <person name="Teshima H."/>
            <person name="Detter J.C."/>
            <person name="Han C."/>
            <person name="Tapia R."/>
            <person name="Land M."/>
            <person name="Hauser L."/>
            <person name="Kyrpides N."/>
            <person name="Ivanova N."/>
            <person name="Pagani I."/>
            <person name="Parshina S."/>
            <person name="Plugge C."/>
            <person name="Muyzer G."/>
            <person name="Kuever J."/>
            <person name="Ivanova A."/>
            <person name="Nazina T."/>
            <person name="Klenk H.-P."/>
            <person name="Brambilla E."/>
            <person name="Spring S."/>
            <person name="Stams A.F."/>
            <person name="Woyke T."/>
        </authorList>
    </citation>
    <scope>NUCLEOTIDE SEQUENCE [LARGE SCALE GENOMIC DNA]</scope>
    <source>
        <strain evidence="1 2">DSM 7213</strain>
    </source>
</reference>
<dbReference type="Proteomes" id="UP000013520">
    <property type="component" value="Chromosome"/>
</dbReference>